<dbReference type="AlphaFoldDB" id="A0A9P1EAA0"/>
<keyword evidence="3" id="KW-1185">Reference proteome</keyword>
<comment type="caution">
    <text evidence="2">The sequence shown here is derived from an EMBL/GenBank/DDBJ whole genome shotgun (WGS) entry which is preliminary data.</text>
</comment>
<sequence length="56" mass="6711">MKEDQERKRERSRNDDHESQREFKKGSKTSSSVKDHNNADKSDDDNFDEYLEGMFL</sequence>
<protein>
    <submittedName>
        <fullName evidence="2">Uncharacterized protein</fullName>
    </submittedName>
</protein>
<organism evidence="2 3">
    <name type="scientific">Cuscuta europaea</name>
    <name type="common">European dodder</name>
    <dbReference type="NCBI Taxonomy" id="41803"/>
    <lineage>
        <taxon>Eukaryota</taxon>
        <taxon>Viridiplantae</taxon>
        <taxon>Streptophyta</taxon>
        <taxon>Embryophyta</taxon>
        <taxon>Tracheophyta</taxon>
        <taxon>Spermatophyta</taxon>
        <taxon>Magnoliopsida</taxon>
        <taxon>eudicotyledons</taxon>
        <taxon>Gunneridae</taxon>
        <taxon>Pentapetalae</taxon>
        <taxon>asterids</taxon>
        <taxon>lamiids</taxon>
        <taxon>Solanales</taxon>
        <taxon>Convolvulaceae</taxon>
        <taxon>Cuscuteae</taxon>
        <taxon>Cuscuta</taxon>
        <taxon>Cuscuta subgen. Cuscuta</taxon>
    </lineage>
</organism>
<evidence type="ECO:0000313" key="3">
    <source>
        <dbReference type="Proteomes" id="UP001152484"/>
    </source>
</evidence>
<dbReference type="EMBL" id="CAMAPE010000027">
    <property type="protein sequence ID" value="CAH9092013.1"/>
    <property type="molecule type" value="Genomic_DNA"/>
</dbReference>
<name>A0A9P1EAA0_CUSEU</name>
<accession>A0A9P1EAA0</accession>
<feature type="compositionally biased region" description="Acidic residues" evidence="1">
    <location>
        <begin position="42"/>
        <end position="56"/>
    </location>
</feature>
<dbReference type="Proteomes" id="UP001152484">
    <property type="component" value="Unassembled WGS sequence"/>
</dbReference>
<dbReference type="OrthoDB" id="197967at2759"/>
<proteinExistence type="predicted"/>
<feature type="region of interest" description="Disordered" evidence="1">
    <location>
        <begin position="1"/>
        <end position="56"/>
    </location>
</feature>
<feature type="compositionally biased region" description="Basic and acidic residues" evidence="1">
    <location>
        <begin position="1"/>
        <end position="25"/>
    </location>
</feature>
<evidence type="ECO:0000313" key="2">
    <source>
        <dbReference type="EMBL" id="CAH9092013.1"/>
    </source>
</evidence>
<evidence type="ECO:0000256" key="1">
    <source>
        <dbReference type="SAM" id="MobiDB-lite"/>
    </source>
</evidence>
<reference evidence="2" key="1">
    <citation type="submission" date="2022-07" db="EMBL/GenBank/DDBJ databases">
        <authorList>
            <person name="Macas J."/>
            <person name="Novak P."/>
            <person name="Neumann P."/>
        </authorList>
    </citation>
    <scope>NUCLEOTIDE SEQUENCE</scope>
</reference>
<gene>
    <name evidence="2" type="ORF">CEURO_LOCUS11808</name>
</gene>